<dbReference type="Pfam" id="PF02452">
    <property type="entry name" value="PemK_toxin"/>
    <property type="match status" value="1"/>
</dbReference>
<keyword evidence="1" id="KW-0255">Endonuclease</keyword>
<comment type="similarity">
    <text evidence="1">Belongs to the PemK/MazF family.</text>
</comment>
<dbReference type="SUPFAM" id="SSF50118">
    <property type="entry name" value="Cell growth inhibitor/plasmid maintenance toxic component"/>
    <property type="match status" value="1"/>
</dbReference>
<evidence type="ECO:0000256" key="1">
    <source>
        <dbReference type="PIRNR" id="PIRNR033490"/>
    </source>
</evidence>
<protein>
    <recommendedName>
        <fullName evidence="1">mRNA interferase</fullName>
        <ecNumber evidence="1">3.1.-.-</ecNumber>
    </recommendedName>
</protein>
<organism evidence="2 3">
    <name type="scientific">Deinococcus antarcticus</name>
    <dbReference type="NCBI Taxonomy" id="1298767"/>
    <lineage>
        <taxon>Bacteria</taxon>
        <taxon>Thermotogati</taxon>
        <taxon>Deinococcota</taxon>
        <taxon>Deinococci</taxon>
        <taxon>Deinococcales</taxon>
        <taxon>Deinococcaceae</taxon>
        <taxon>Deinococcus</taxon>
    </lineage>
</organism>
<keyword evidence="1" id="KW-0540">Nuclease</keyword>
<keyword evidence="1" id="KW-0378">Hydrolase</keyword>
<proteinExistence type="inferred from homology"/>
<gene>
    <name evidence="2" type="ORF">ACFOPQ_01900</name>
</gene>
<name>A0ABV8A4U4_9DEIO</name>
<comment type="function">
    <text evidence="1">Toxic component of a type II toxin-antitoxin (TA) system.</text>
</comment>
<keyword evidence="3" id="KW-1185">Reference proteome</keyword>
<dbReference type="EMBL" id="JBHRZF010000014">
    <property type="protein sequence ID" value="MFC3859527.1"/>
    <property type="molecule type" value="Genomic_DNA"/>
</dbReference>
<dbReference type="Gene3D" id="2.30.30.110">
    <property type="match status" value="1"/>
</dbReference>
<evidence type="ECO:0000313" key="2">
    <source>
        <dbReference type="EMBL" id="MFC3859527.1"/>
    </source>
</evidence>
<accession>A0ABV8A4U4</accession>
<sequence length="124" mass="13588">MTSNRGSAQLDPRRGEIWMVNLDPTRGDEIQKRRPAVVISSTGLGRLRLRVVVPLTSSWRGDLNSSYWMVPIPASAMNGLTQDSTADALQVRSVSLERFTGQRGQLEADLLEQVVAAVGVVIEL</sequence>
<dbReference type="InterPro" id="IPR003477">
    <property type="entry name" value="PemK-like"/>
</dbReference>
<dbReference type="RefSeq" id="WP_380075690.1">
    <property type="nucleotide sequence ID" value="NZ_JBHRZF010000014.1"/>
</dbReference>
<comment type="caution">
    <text evidence="2">The sequence shown here is derived from an EMBL/GenBank/DDBJ whole genome shotgun (WGS) entry which is preliminary data.</text>
</comment>
<dbReference type="Proteomes" id="UP001595748">
    <property type="component" value="Unassembled WGS sequence"/>
</dbReference>
<evidence type="ECO:0000313" key="3">
    <source>
        <dbReference type="Proteomes" id="UP001595748"/>
    </source>
</evidence>
<dbReference type="PIRSF" id="PIRSF033490">
    <property type="entry name" value="MazF"/>
    <property type="match status" value="1"/>
</dbReference>
<dbReference type="EC" id="3.1.-.-" evidence="1"/>
<dbReference type="InterPro" id="IPR011067">
    <property type="entry name" value="Plasmid_toxin/cell-grow_inhib"/>
</dbReference>
<dbReference type="PANTHER" id="PTHR33988">
    <property type="entry name" value="ENDORIBONUCLEASE MAZF-RELATED"/>
    <property type="match status" value="1"/>
</dbReference>
<reference evidence="3" key="1">
    <citation type="journal article" date="2019" name="Int. J. Syst. Evol. Microbiol.">
        <title>The Global Catalogue of Microorganisms (GCM) 10K type strain sequencing project: providing services to taxonomists for standard genome sequencing and annotation.</title>
        <authorList>
            <consortium name="The Broad Institute Genomics Platform"/>
            <consortium name="The Broad Institute Genome Sequencing Center for Infectious Disease"/>
            <person name="Wu L."/>
            <person name="Ma J."/>
        </authorList>
    </citation>
    <scope>NUCLEOTIDE SEQUENCE [LARGE SCALE GENOMIC DNA]</scope>
    <source>
        <strain evidence="3">CCTCC AB 2013263</strain>
    </source>
</reference>